<dbReference type="EC" id="2.7.13.3" evidence="2"/>
<dbReference type="InterPro" id="IPR036890">
    <property type="entry name" value="HATPase_C_sf"/>
</dbReference>
<dbReference type="InterPro" id="IPR052162">
    <property type="entry name" value="Sensor_kinase/Photoreceptor"/>
</dbReference>
<organism evidence="9 10">
    <name type="scientific">Pontibacter qinzhouensis</name>
    <dbReference type="NCBI Taxonomy" id="2603253"/>
    <lineage>
        <taxon>Bacteria</taxon>
        <taxon>Pseudomonadati</taxon>
        <taxon>Bacteroidota</taxon>
        <taxon>Cytophagia</taxon>
        <taxon>Cytophagales</taxon>
        <taxon>Hymenobacteraceae</taxon>
        <taxon>Pontibacter</taxon>
    </lineage>
</organism>
<dbReference type="PROSITE" id="PS50109">
    <property type="entry name" value="HIS_KIN"/>
    <property type="match status" value="1"/>
</dbReference>
<dbReference type="PRINTS" id="PR00344">
    <property type="entry name" value="BCTRLSENSOR"/>
</dbReference>
<dbReference type="NCBIfam" id="TIGR00229">
    <property type="entry name" value="sensory_box"/>
    <property type="match status" value="1"/>
</dbReference>
<dbReference type="GO" id="GO:0000155">
    <property type="term" value="F:phosphorelay sensor kinase activity"/>
    <property type="evidence" value="ECO:0007669"/>
    <property type="project" value="InterPro"/>
</dbReference>
<dbReference type="PROSITE" id="PS50113">
    <property type="entry name" value="PAC"/>
    <property type="match status" value="1"/>
</dbReference>
<dbReference type="CDD" id="cd00075">
    <property type="entry name" value="HATPase"/>
    <property type="match status" value="1"/>
</dbReference>
<dbReference type="InterPro" id="IPR035965">
    <property type="entry name" value="PAS-like_dom_sf"/>
</dbReference>
<proteinExistence type="predicted"/>
<dbReference type="InterPro" id="IPR036097">
    <property type="entry name" value="HisK_dim/P_sf"/>
</dbReference>
<keyword evidence="5" id="KW-0418">Kinase</keyword>
<dbReference type="SUPFAM" id="SSF55785">
    <property type="entry name" value="PYP-like sensor domain (PAS domain)"/>
    <property type="match status" value="1"/>
</dbReference>
<dbReference type="SUPFAM" id="SSF47384">
    <property type="entry name" value="Homodimeric domain of signal transducing histidine kinase"/>
    <property type="match status" value="1"/>
</dbReference>
<dbReference type="Pfam" id="PF13426">
    <property type="entry name" value="PAS_9"/>
    <property type="match status" value="1"/>
</dbReference>
<dbReference type="Gene3D" id="1.10.287.130">
    <property type="match status" value="1"/>
</dbReference>
<evidence type="ECO:0000256" key="4">
    <source>
        <dbReference type="ARBA" id="ARBA00022679"/>
    </source>
</evidence>
<dbReference type="PANTHER" id="PTHR43304">
    <property type="entry name" value="PHYTOCHROME-LIKE PROTEIN CPH1"/>
    <property type="match status" value="1"/>
</dbReference>
<dbReference type="PANTHER" id="PTHR43304:SF1">
    <property type="entry name" value="PAC DOMAIN-CONTAINING PROTEIN"/>
    <property type="match status" value="1"/>
</dbReference>
<dbReference type="CDD" id="cd00082">
    <property type="entry name" value="HisKA"/>
    <property type="match status" value="1"/>
</dbReference>
<reference evidence="9 10" key="1">
    <citation type="submission" date="2019-08" db="EMBL/GenBank/DDBJ databases">
        <authorList>
            <person name="Shi S."/>
        </authorList>
    </citation>
    <scope>NUCLEOTIDE SEQUENCE [LARGE SCALE GENOMIC DNA]</scope>
    <source>
        <strain evidence="9 10">GY10130</strain>
    </source>
</reference>
<dbReference type="SMART" id="SM00387">
    <property type="entry name" value="HATPase_c"/>
    <property type="match status" value="1"/>
</dbReference>
<dbReference type="Gene3D" id="3.30.565.10">
    <property type="entry name" value="Histidine kinase-like ATPase, C-terminal domain"/>
    <property type="match status" value="1"/>
</dbReference>
<evidence type="ECO:0000256" key="5">
    <source>
        <dbReference type="ARBA" id="ARBA00022777"/>
    </source>
</evidence>
<dbReference type="Proteomes" id="UP000321926">
    <property type="component" value="Unassembled WGS sequence"/>
</dbReference>
<accession>A0A5C8J3U2</accession>
<dbReference type="InterPro" id="IPR003661">
    <property type="entry name" value="HisK_dim/P_dom"/>
</dbReference>
<dbReference type="EMBL" id="VRTY01000105">
    <property type="protein sequence ID" value="TXK29864.1"/>
    <property type="molecule type" value="Genomic_DNA"/>
</dbReference>
<dbReference type="Pfam" id="PF02518">
    <property type="entry name" value="HATPase_c"/>
    <property type="match status" value="1"/>
</dbReference>
<comment type="caution">
    <text evidence="9">The sequence shown here is derived from an EMBL/GenBank/DDBJ whole genome shotgun (WGS) entry which is preliminary data.</text>
</comment>
<feature type="domain" description="Histidine kinase" evidence="6">
    <location>
        <begin position="152"/>
        <end position="364"/>
    </location>
</feature>
<keyword evidence="3" id="KW-0597">Phosphoprotein</keyword>
<comment type="catalytic activity">
    <reaction evidence="1">
        <text>ATP + protein L-histidine = ADP + protein N-phospho-L-histidine.</text>
        <dbReference type="EC" id="2.7.13.3"/>
    </reaction>
</comment>
<gene>
    <name evidence="9" type="ORF">FVR03_20300</name>
</gene>
<keyword evidence="10" id="KW-1185">Reference proteome</keyword>
<dbReference type="CDD" id="cd00130">
    <property type="entry name" value="PAS"/>
    <property type="match status" value="1"/>
</dbReference>
<keyword evidence="4" id="KW-0808">Transferase</keyword>
<feature type="domain" description="PAS" evidence="7">
    <location>
        <begin position="23"/>
        <end position="60"/>
    </location>
</feature>
<dbReference type="SUPFAM" id="SSF55874">
    <property type="entry name" value="ATPase domain of HSP90 chaperone/DNA topoisomerase II/histidine kinase"/>
    <property type="match status" value="1"/>
</dbReference>
<dbReference type="AlphaFoldDB" id="A0A5C8J3U2"/>
<dbReference type="PROSITE" id="PS50112">
    <property type="entry name" value="PAS"/>
    <property type="match status" value="1"/>
</dbReference>
<evidence type="ECO:0000259" key="7">
    <source>
        <dbReference type="PROSITE" id="PS50112"/>
    </source>
</evidence>
<dbReference type="InterPro" id="IPR000700">
    <property type="entry name" value="PAS-assoc_C"/>
</dbReference>
<dbReference type="RefSeq" id="WP_147923608.1">
    <property type="nucleotide sequence ID" value="NZ_VRTY01000105.1"/>
</dbReference>
<dbReference type="OrthoDB" id="9766459at2"/>
<evidence type="ECO:0000259" key="8">
    <source>
        <dbReference type="PROSITE" id="PS50113"/>
    </source>
</evidence>
<dbReference type="InterPro" id="IPR000014">
    <property type="entry name" value="PAS"/>
</dbReference>
<dbReference type="InterPro" id="IPR005467">
    <property type="entry name" value="His_kinase_dom"/>
</dbReference>
<evidence type="ECO:0000259" key="6">
    <source>
        <dbReference type="PROSITE" id="PS50109"/>
    </source>
</evidence>
<feature type="domain" description="PAC" evidence="8">
    <location>
        <begin position="82"/>
        <end position="134"/>
    </location>
</feature>
<evidence type="ECO:0000256" key="3">
    <source>
        <dbReference type="ARBA" id="ARBA00022553"/>
    </source>
</evidence>
<name>A0A5C8J3U2_9BACT</name>
<evidence type="ECO:0000313" key="10">
    <source>
        <dbReference type="Proteomes" id="UP000321926"/>
    </source>
</evidence>
<dbReference type="InterPro" id="IPR004358">
    <property type="entry name" value="Sig_transdc_His_kin-like_C"/>
</dbReference>
<evidence type="ECO:0000256" key="2">
    <source>
        <dbReference type="ARBA" id="ARBA00012438"/>
    </source>
</evidence>
<evidence type="ECO:0000256" key="1">
    <source>
        <dbReference type="ARBA" id="ARBA00000085"/>
    </source>
</evidence>
<dbReference type="InterPro" id="IPR003594">
    <property type="entry name" value="HATPase_dom"/>
</dbReference>
<sequence>MMIKKPLESYFPKIVAEVKGFAIFMMDENGVILTWNIGCELMKGYKPEEAIGQNYEILFPGFLRDEGMPENEIKIAGNAGRYETENWRRTKTGELFWAYVVLTKITDEAGNLVGYVKITQDQSEKKKLHDQLYSKIEELKKMNTELDNFAYTASHDLKAPINNIEALASVLKESLESNENNKLMFHLVDLMRQSALKFKDVITDMARSAQEETESYSYQSFEDVVADIKLFLNRDIESTQAIFHEDYSEAPFIRYPTKHIRSILLNLITNAIKYRLPHRKPEIRIKTTLTEGYTLLEVADNGSGIKEEHHKRIFAMHQRVDDNNGEEGTGVGLGLVAKIVDGNYGKIELESKEGEGSTFKIFLR</sequence>
<evidence type="ECO:0000313" key="9">
    <source>
        <dbReference type="EMBL" id="TXK29864.1"/>
    </source>
</evidence>
<dbReference type="Gene3D" id="3.30.450.20">
    <property type="entry name" value="PAS domain"/>
    <property type="match status" value="1"/>
</dbReference>
<protein>
    <recommendedName>
        <fullName evidence="2">histidine kinase</fullName>
        <ecNumber evidence="2">2.7.13.3</ecNumber>
    </recommendedName>
</protein>